<accession>A0ABQ3M9C9</accession>
<feature type="region of interest" description="Disordered" evidence="1">
    <location>
        <begin position="1"/>
        <end position="31"/>
    </location>
</feature>
<sequence>MFGDIRPVVDAKNSAAPADPPAVLEEPESPGGAGQAILDLVDKAIGLQTSMVRKNIARARQRNPESTPAEVIGTLEKMYVSALTSTGAAVGGAAAAPGVGTGISLALSAGEALTSLELSTLYVLSVAEIHGIPLDEIERRRTLVLGILLGESGSKSIGKVAERTGQHWARQLVSAVPTTTLKQINKVLGKNFVTKYGTKQGIVVLGRAVPFGIGALIGGAANATMAAFTVRAARHAFGPAPESWPAEIEPAQP</sequence>
<evidence type="ECO:0000313" key="2">
    <source>
        <dbReference type="EMBL" id="GHH35540.1"/>
    </source>
</evidence>
<reference evidence="3" key="1">
    <citation type="journal article" date="2019" name="Int. J. Syst. Evol. Microbiol.">
        <title>The Global Catalogue of Microorganisms (GCM) 10K type strain sequencing project: providing services to taxonomists for standard genome sequencing and annotation.</title>
        <authorList>
            <consortium name="The Broad Institute Genomics Platform"/>
            <consortium name="The Broad Institute Genome Sequencing Center for Infectious Disease"/>
            <person name="Wu L."/>
            <person name="Ma J."/>
        </authorList>
    </citation>
    <scope>NUCLEOTIDE SEQUENCE [LARGE SCALE GENOMIC DNA]</scope>
    <source>
        <strain evidence="3">CGMCC 4.7367</strain>
    </source>
</reference>
<keyword evidence="3" id="KW-1185">Reference proteome</keyword>
<comment type="caution">
    <text evidence="2">The sequence shown here is derived from an EMBL/GenBank/DDBJ whole genome shotgun (WGS) entry which is preliminary data.</text>
</comment>
<evidence type="ECO:0000256" key="1">
    <source>
        <dbReference type="SAM" id="MobiDB-lite"/>
    </source>
</evidence>
<evidence type="ECO:0000313" key="3">
    <source>
        <dbReference type="Proteomes" id="UP000605568"/>
    </source>
</evidence>
<dbReference type="EMBL" id="BNAR01000003">
    <property type="protein sequence ID" value="GHH35540.1"/>
    <property type="molecule type" value="Genomic_DNA"/>
</dbReference>
<gene>
    <name evidence="2" type="ORF">GCM10017774_20900</name>
</gene>
<organism evidence="2 3">
    <name type="scientific">Lentzea cavernae</name>
    <dbReference type="NCBI Taxonomy" id="2020703"/>
    <lineage>
        <taxon>Bacteria</taxon>
        <taxon>Bacillati</taxon>
        <taxon>Actinomycetota</taxon>
        <taxon>Actinomycetes</taxon>
        <taxon>Pseudonocardiales</taxon>
        <taxon>Pseudonocardiaceae</taxon>
        <taxon>Lentzea</taxon>
    </lineage>
</organism>
<dbReference type="Proteomes" id="UP000605568">
    <property type="component" value="Unassembled WGS sequence"/>
</dbReference>
<proteinExistence type="predicted"/>
<evidence type="ECO:0008006" key="4">
    <source>
        <dbReference type="Google" id="ProtNLM"/>
    </source>
</evidence>
<protein>
    <recommendedName>
        <fullName evidence="4">EcsC protein family protein</fullName>
    </recommendedName>
</protein>
<name>A0ABQ3M9C9_9PSEU</name>